<proteinExistence type="predicted"/>
<evidence type="ECO:0000313" key="1">
    <source>
        <dbReference type="EMBL" id="KAK3752182.1"/>
    </source>
</evidence>
<protein>
    <submittedName>
        <fullName evidence="1">Uncharacterized protein</fullName>
    </submittedName>
</protein>
<organism evidence="1 2">
    <name type="scientific">Elysia crispata</name>
    <name type="common">lettuce slug</name>
    <dbReference type="NCBI Taxonomy" id="231223"/>
    <lineage>
        <taxon>Eukaryota</taxon>
        <taxon>Metazoa</taxon>
        <taxon>Spiralia</taxon>
        <taxon>Lophotrochozoa</taxon>
        <taxon>Mollusca</taxon>
        <taxon>Gastropoda</taxon>
        <taxon>Heterobranchia</taxon>
        <taxon>Euthyneura</taxon>
        <taxon>Panpulmonata</taxon>
        <taxon>Sacoglossa</taxon>
        <taxon>Placobranchoidea</taxon>
        <taxon>Plakobranchidae</taxon>
        <taxon>Elysia</taxon>
    </lineage>
</organism>
<gene>
    <name evidence="1" type="ORF">RRG08_059742</name>
</gene>
<keyword evidence="2" id="KW-1185">Reference proteome</keyword>
<comment type="caution">
    <text evidence="1">The sequence shown here is derived from an EMBL/GenBank/DDBJ whole genome shotgun (WGS) entry which is preliminary data.</text>
</comment>
<name>A0AAE0YPF9_9GAST</name>
<accession>A0AAE0YPF9</accession>
<dbReference type="EMBL" id="JAWDGP010005780">
    <property type="protein sequence ID" value="KAK3752182.1"/>
    <property type="molecule type" value="Genomic_DNA"/>
</dbReference>
<dbReference type="AlphaFoldDB" id="A0AAE0YPF9"/>
<reference evidence="1" key="1">
    <citation type="journal article" date="2023" name="G3 (Bethesda)">
        <title>A reference genome for the long-term kleptoplast-retaining sea slug Elysia crispata morphotype clarki.</title>
        <authorList>
            <person name="Eastman K.E."/>
            <person name="Pendleton A.L."/>
            <person name="Shaikh M.A."/>
            <person name="Suttiyut T."/>
            <person name="Ogas R."/>
            <person name="Tomko P."/>
            <person name="Gavelis G."/>
            <person name="Widhalm J.R."/>
            <person name="Wisecaver J.H."/>
        </authorList>
    </citation>
    <scope>NUCLEOTIDE SEQUENCE</scope>
    <source>
        <strain evidence="1">ECLA1</strain>
    </source>
</reference>
<sequence>MQLSNIKRVLTLSFGEITVAAVTGQLSLEVWPGRHVGWATSVKAGSICGTRIPAPHTRAQRELVIIAVFVASYTIYPGAYGKNIDNDGRENVWRHWKDKNDEPELRNVLSSPPKATNQHQ</sequence>
<dbReference type="Proteomes" id="UP001283361">
    <property type="component" value="Unassembled WGS sequence"/>
</dbReference>
<evidence type="ECO:0000313" key="2">
    <source>
        <dbReference type="Proteomes" id="UP001283361"/>
    </source>
</evidence>